<proteinExistence type="predicted"/>
<comment type="caution">
    <text evidence="1">The sequence shown here is derived from an EMBL/GenBank/DDBJ whole genome shotgun (WGS) entry which is preliminary data.</text>
</comment>
<dbReference type="Proteomes" id="UP000324091">
    <property type="component" value="Chromosome 9"/>
</dbReference>
<dbReference type="EMBL" id="RHFK02000022">
    <property type="protein sequence ID" value="TWW55906.1"/>
    <property type="molecule type" value="Genomic_DNA"/>
</dbReference>
<evidence type="ECO:0000313" key="1">
    <source>
        <dbReference type="EMBL" id="TWW55906.1"/>
    </source>
</evidence>
<evidence type="ECO:0000313" key="2">
    <source>
        <dbReference type="Proteomes" id="UP000324091"/>
    </source>
</evidence>
<reference evidence="1 2" key="1">
    <citation type="submission" date="2019-04" db="EMBL/GenBank/DDBJ databases">
        <title>Chromosome genome assembly for Takifugu flavidus.</title>
        <authorList>
            <person name="Xiao S."/>
        </authorList>
    </citation>
    <scope>NUCLEOTIDE SEQUENCE [LARGE SCALE GENOMIC DNA]</scope>
    <source>
        <strain evidence="1">HTHZ2018</strain>
        <tissue evidence="1">Muscle</tissue>
    </source>
</reference>
<gene>
    <name evidence="1" type="ORF">D4764_09G0009560</name>
</gene>
<name>A0A5C6ML76_9TELE</name>
<accession>A0A5C6ML76</accession>
<protein>
    <submittedName>
        <fullName evidence="1">Uncharacterized protein</fullName>
    </submittedName>
</protein>
<sequence>MPGASIPHSGSWPPSIHILHPFPFSSSTIQPGPGTPSAPLTAEQPMQLGRARLILAQRHRRIQAGRSCFLVHSHCAIYTPVTYLQITIYTCLLF</sequence>
<keyword evidence="2" id="KW-1185">Reference proteome</keyword>
<dbReference type="AlphaFoldDB" id="A0A5C6ML76"/>
<organism evidence="1 2">
    <name type="scientific">Takifugu flavidus</name>
    <name type="common">sansaifugu</name>
    <dbReference type="NCBI Taxonomy" id="433684"/>
    <lineage>
        <taxon>Eukaryota</taxon>
        <taxon>Metazoa</taxon>
        <taxon>Chordata</taxon>
        <taxon>Craniata</taxon>
        <taxon>Vertebrata</taxon>
        <taxon>Euteleostomi</taxon>
        <taxon>Actinopterygii</taxon>
        <taxon>Neopterygii</taxon>
        <taxon>Teleostei</taxon>
        <taxon>Neoteleostei</taxon>
        <taxon>Acanthomorphata</taxon>
        <taxon>Eupercaria</taxon>
        <taxon>Tetraodontiformes</taxon>
        <taxon>Tetradontoidea</taxon>
        <taxon>Tetraodontidae</taxon>
        <taxon>Takifugu</taxon>
    </lineage>
</organism>